<reference evidence="1 2" key="1">
    <citation type="submission" date="2019-12" db="EMBL/GenBank/DDBJ databases">
        <title>Isolation and characterization of three novel carbon monoxide-oxidizing members of Halobacteria from salione crusts and soils.</title>
        <authorList>
            <person name="Myers M.R."/>
            <person name="King G.M."/>
        </authorList>
    </citation>
    <scope>NUCLEOTIDE SEQUENCE [LARGE SCALE GENOMIC DNA]</scope>
    <source>
        <strain evidence="1 2">WSH3</strain>
    </source>
</reference>
<dbReference type="Proteomes" id="UP000466535">
    <property type="component" value="Unassembled WGS sequence"/>
</dbReference>
<accession>A0A6B0T012</accession>
<comment type="caution">
    <text evidence="1">The sequence shown here is derived from an EMBL/GenBank/DDBJ whole genome shotgun (WGS) entry which is preliminary data.</text>
</comment>
<sequence length="73" mass="8108">MSEQPAPDSRQRPPAEPEYQLQCAVARLEAALEELDLETEDERAEAVVTALRATDEACTREPTLTADDRLPRA</sequence>
<keyword evidence="2" id="KW-1185">Reference proteome</keyword>
<dbReference type="EMBL" id="WUUT01000001">
    <property type="protein sequence ID" value="MXR50577.1"/>
    <property type="molecule type" value="Genomic_DNA"/>
</dbReference>
<dbReference type="RefSeq" id="WP_159762694.1">
    <property type="nucleotide sequence ID" value="NZ_WUUT01000001.1"/>
</dbReference>
<evidence type="ECO:0000313" key="2">
    <source>
        <dbReference type="Proteomes" id="UP000466535"/>
    </source>
</evidence>
<protein>
    <submittedName>
        <fullName evidence="1">Uncharacterized protein</fullName>
    </submittedName>
</protein>
<evidence type="ECO:0000313" key="1">
    <source>
        <dbReference type="EMBL" id="MXR50577.1"/>
    </source>
</evidence>
<gene>
    <name evidence="1" type="ORF">GRX03_03000</name>
</gene>
<name>A0A6B0T012_9EURY</name>
<dbReference type="AlphaFoldDB" id="A0A6B0T012"/>
<organism evidence="1 2">
    <name type="scientific">Halovenus carboxidivorans</name>
    <dbReference type="NCBI Taxonomy" id="2692199"/>
    <lineage>
        <taxon>Archaea</taxon>
        <taxon>Methanobacteriati</taxon>
        <taxon>Methanobacteriota</taxon>
        <taxon>Stenosarchaea group</taxon>
        <taxon>Halobacteria</taxon>
        <taxon>Halobacteriales</taxon>
        <taxon>Haloarculaceae</taxon>
        <taxon>Halovenus</taxon>
    </lineage>
</organism>
<proteinExistence type="predicted"/>